<organism evidence="4 5">
    <name type="scientific">Oligosphaera ethanolica</name>
    <dbReference type="NCBI Taxonomy" id="760260"/>
    <lineage>
        <taxon>Bacteria</taxon>
        <taxon>Pseudomonadati</taxon>
        <taxon>Lentisphaerota</taxon>
        <taxon>Oligosphaeria</taxon>
        <taxon>Oligosphaerales</taxon>
        <taxon>Oligosphaeraceae</taxon>
        <taxon>Oligosphaera</taxon>
    </lineage>
</organism>
<feature type="domain" description="Helicase ATP-binding" evidence="2">
    <location>
        <begin position="639"/>
        <end position="803"/>
    </location>
</feature>
<dbReference type="Proteomes" id="UP001238163">
    <property type="component" value="Unassembled WGS sequence"/>
</dbReference>
<keyword evidence="4" id="KW-0067">ATP-binding</keyword>
<evidence type="ECO:0000259" key="2">
    <source>
        <dbReference type="PROSITE" id="PS51192"/>
    </source>
</evidence>
<gene>
    <name evidence="4" type="ORF">J3R75_003704</name>
</gene>
<proteinExistence type="predicted"/>
<dbReference type="GO" id="GO:0004386">
    <property type="term" value="F:helicase activity"/>
    <property type="evidence" value="ECO:0007669"/>
    <property type="project" value="UniProtKB-KW"/>
</dbReference>
<reference evidence="4" key="1">
    <citation type="submission" date="2023-07" db="EMBL/GenBank/DDBJ databases">
        <title>Genomic Encyclopedia of Type Strains, Phase IV (KMG-IV): sequencing the most valuable type-strain genomes for metagenomic binning, comparative biology and taxonomic classification.</title>
        <authorList>
            <person name="Goeker M."/>
        </authorList>
    </citation>
    <scope>NUCLEOTIDE SEQUENCE</scope>
    <source>
        <strain evidence="4">DSM 24202</strain>
    </source>
</reference>
<evidence type="ECO:0000256" key="1">
    <source>
        <dbReference type="ARBA" id="ARBA00022801"/>
    </source>
</evidence>
<accession>A0AAE4ARK5</accession>
<dbReference type="Gene3D" id="3.40.50.300">
    <property type="entry name" value="P-loop containing nucleotide triphosphate hydrolases"/>
    <property type="match status" value="1"/>
</dbReference>
<dbReference type="InterPro" id="IPR027417">
    <property type="entry name" value="P-loop_NTPase"/>
</dbReference>
<dbReference type="PROSITE" id="PS51192">
    <property type="entry name" value="HELICASE_ATP_BIND_1"/>
    <property type="match status" value="1"/>
</dbReference>
<dbReference type="PROSITE" id="PS51194">
    <property type="entry name" value="HELICASE_CTER"/>
    <property type="match status" value="1"/>
</dbReference>
<keyword evidence="4" id="KW-0347">Helicase</keyword>
<dbReference type="InterPro" id="IPR001650">
    <property type="entry name" value="Helicase_C-like"/>
</dbReference>
<keyword evidence="1" id="KW-0378">Hydrolase</keyword>
<dbReference type="SUPFAM" id="SSF52540">
    <property type="entry name" value="P-loop containing nucleoside triphosphate hydrolases"/>
    <property type="match status" value="2"/>
</dbReference>
<dbReference type="InterPro" id="IPR049730">
    <property type="entry name" value="SNF2/RAD54-like_C"/>
</dbReference>
<evidence type="ECO:0000313" key="5">
    <source>
        <dbReference type="Proteomes" id="UP001238163"/>
    </source>
</evidence>
<protein>
    <submittedName>
        <fullName evidence="4">Superfamily II DNA or RNA helicase</fullName>
    </submittedName>
</protein>
<evidence type="ECO:0000259" key="3">
    <source>
        <dbReference type="PROSITE" id="PS51194"/>
    </source>
</evidence>
<dbReference type="InterPro" id="IPR038718">
    <property type="entry name" value="SNF2-like_sf"/>
</dbReference>
<dbReference type="GO" id="GO:0016787">
    <property type="term" value="F:hydrolase activity"/>
    <property type="evidence" value="ECO:0007669"/>
    <property type="project" value="UniProtKB-KW"/>
</dbReference>
<dbReference type="CDD" id="cd18793">
    <property type="entry name" value="SF2_C_SNF"/>
    <property type="match status" value="1"/>
</dbReference>
<dbReference type="Pfam" id="PF00271">
    <property type="entry name" value="Helicase_C"/>
    <property type="match status" value="1"/>
</dbReference>
<evidence type="ECO:0000313" key="4">
    <source>
        <dbReference type="EMBL" id="MDQ0291597.1"/>
    </source>
</evidence>
<dbReference type="PANTHER" id="PTHR10799">
    <property type="entry name" value="SNF2/RAD54 HELICASE FAMILY"/>
    <property type="match status" value="1"/>
</dbReference>
<dbReference type="SMART" id="SM00490">
    <property type="entry name" value="HELICc"/>
    <property type="match status" value="1"/>
</dbReference>
<name>A0AAE4ARK5_9BACT</name>
<dbReference type="SMART" id="SM00487">
    <property type="entry name" value="DEXDc"/>
    <property type="match status" value="1"/>
</dbReference>
<dbReference type="GO" id="GO:0005524">
    <property type="term" value="F:ATP binding"/>
    <property type="evidence" value="ECO:0007669"/>
    <property type="project" value="InterPro"/>
</dbReference>
<dbReference type="InterPro" id="IPR014001">
    <property type="entry name" value="Helicase_ATP-bd"/>
</dbReference>
<feature type="domain" description="Helicase C-terminal" evidence="3">
    <location>
        <begin position="912"/>
        <end position="1070"/>
    </location>
</feature>
<dbReference type="AlphaFoldDB" id="A0AAE4ARK5"/>
<dbReference type="InterPro" id="IPR000330">
    <property type="entry name" value="SNF2_N"/>
</dbReference>
<keyword evidence="5" id="KW-1185">Reference proteome</keyword>
<dbReference type="Gene3D" id="3.40.50.10810">
    <property type="entry name" value="Tandem AAA-ATPase domain"/>
    <property type="match status" value="1"/>
</dbReference>
<sequence length="1081" mass="120921">MNFSRLSYPPSPPPWLARWPSETAINALFSTGIQRASLSSLNREDDADFQWDDHQLRMRLGNQSTSWTLANGQWQQKCSCGYINPTCIHAFATHVLLKIICRREQWPLPGPDGAKATAAANTGGNAPLTRIGATTQRLRQESFGNFFQDQDQRPRSGRPCELEIEADFLHEPGKVGMRFYAKDEGMRQLLSLSALRNAGFQLTQHQPPSRLWPDKDQLFLRWLFPILKKLRFNDLNLKMHKLDEEEFRAWLSRWRDVPGRFLDRATQEFVKPGGFSTPVDFSIELQDQGEWVLIEALFHLSDGRHLRCHELLQEFPADSPAASITRRQIFSFQPPVPWAILNEYFAKKSPRMRREAISSHLKELINERLDIVSGDCVSKEESDARDIRVNARQEGDAFVISATLAGAALSPDATQALPADIIERQGRFVIRSSGGALVQALQQSLRELAAHGSVSNDAVRLPATGENAMALRAFWRQLPAAIGKLNAAPLRQLLGDNAAELLPMVEMRDQRAFVSVDISFAVGGARISATELARISRSQQPAFRISSGEWLSIDPQKAAALLVACRQDDFADFQGTMLRRDAQAKLQQLVKDPRFNVAPASRSFYEQLRTEVIPEQPSLPPELEPILRAYQRDGVRFLADRCLCGAGAILADDMGLGKTLQIISLLGAWQRQAQTSGKSFTALVVCPASVIGVWLQQSQQFCPDLPVQALRGTRRGREAILAEKGSRVLVTNYGLVRQDIDILAATPFDFVILDEAQNIKNPAAQVTQAVKALQTSQRLALTGTPLENQLSDLWSIMDFLNPGLFGDLDHFNDAYNGGSDGHARLSRRLAPVMLRRTKEQVATELPPRIEEVLRVEMPPEQLELYNRALLFAREKLQEHGAADVLASLTRLRQICCHAELLHKTPSDTPSAKLDLLLEHLQELHGSGHSALVFSQFTSMLDIIARELDKLSIPYYVITGETPVEQRAKRVEAFSSSPEPAVFLLSLKAAGTGLTLTKADYVFLYDPWWNPAVERQAIDRTHRIGQDKTVIAYKLIVQDSVEEKVLALVEKKRELFNAVMDGAQEHAASSRLSLVELKELLR</sequence>
<comment type="caution">
    <text evidence="4">The sequence shown here is derived from an EMBL/GenBank/DDBJ whole genome shotgun (WGS) entry which is preliminary data.</text>
</comment>
<keyword evidence="4" id="KW-0547">Nucleotide-binding</keyword>
<dbReference type="Pfam" id="PF00176">
    <property type="entry name" value="SNF2-rel_dom"/>
    <property type="match status" value="1"/>
</dbReference>
<dbReference type="EMBL" id="JAUSVL010000001">
    <property type="protein sequence ID" value="MDQ0291597.1"/>
    <property type="molecule type" value="Genomic_DNA"/>
</dbReference>
<dbReference type="RefSeq" id="WP_307264622.1">
    <property type="nucleotide sequence ID" value="NZ_JAUSVL010000001.1"/>
</dbReference>